<evidence type="ECO:0000259" key="7">
    <source>
        <dbReference type="PROSITE" id="PS50119"/>
    </source>
</evidence>
<feature type="compositionally biased region" description="Pro residues" evidence="5">
    <location>
        <begin position="407"/>
        <end position="420"/>
    </location>
</feature>
<organism evidence="9 10">
    <name type="scientific">Parnassius mnemosyne</name>
    <name type="common">clouded apollo</name>
    <dbReference type="NCBI Taxonomy" id="213953"/>
    <lineage>
        <taxon>Eukaryota</taxon>
        <taxon>Metazoa</taxon>
        <taxon>Ecdysozoa</taxon>
        <taxon>Arthropoda</taxon>
        <taxon>Hexapoda</taxon>
        <taxon>Insecta</taxon>
        <taxon>Pterygota</taxon>
        <taxon>Neoptera</taxon>
        <taxon>Endopterygota</taxon>
        <taxon>Lepidoptera</taxon>
        <taxon>Glossata</taxon>
        <taxon>Ditrysia</taxon>
        <taxon>Papilionoidea</taxon>
        <taxon>Papilionidae</taxon>
        <taxon>Parnassiinae</taxon>
        <taxon>Parnassini</taxon>
        <taxon>Parnassius</taxon>
        <taxon>Driopa</taxon>
    </lineage>
</organism>
<evidence type="ECO:0000256" key="1">
    <source>
        <dbReference type="ARBA" id="ARBA00022723"/>
    </source>
</evidence>
<dbReference type="Proteomes" id="UP001314205">
    <property type="component" value="Unassembled WGS sequence"/>
</dbReference>
<dbReference type="CDD" id="cd19757">
    <property type="entry name" value="Bbox1"/>
    <property type="match status" value="1"/>
</dbReference>
<keyword evidence="2 4" id="KW-0863">Zinc-finger</keyword>
<dbReference type="SUPFAM" id="SSF57845">
    <property type="entry name" value="B-box zinc-binding domain"/>
    <property type="match status" value="1"/>
</dbReference>
<dbReference type="PANTHER" id="PTHR16442">
    <property type="entry name" value="RING FINGER PROTEIN 17"/>
    <property type="match status" value="1"/>
</dbReference>
<evidence type="ECO:0008006" key="11">
    <source>
        <dbReference type="Google" id="ProtNLM"/>
    </source>
</evidence>
<dbReference type="SUPFAM" id="SSF63748">
    <property type="entry name" value="Tudor/PWWP/MBT"/>
    <property type="match status" value="5"/>
</dbReference>
<dbReference type="SMART" id="SM00336">
    <property type="entry name" value="BBOX"/>
    <property type="match status" value="2"/>
</dbReference>
<dbReference type="Pfam" id="PF00097">
    <property type="entry name" value="zf-C3HC4"/>
    <property type="match status" value="1"/>
</dbReference>
<dbReference type="Gene3D" id="3.30.160.60">
    <property type="entry name" value="Classic Zinc Finger"/>
    <property type="match status" value="1"/>
</dbReference>
<dbReference type="InterPro" id="IPR017907">
    <property type="entry name" value="Znf_RING_CS"/>
</dbReference>
<feature type="domain" description="B box-type" evidence="7">
    <location>
        <begin position="181"/>
        <end position="221"/>
    </location>
</feature>
<feature type="region of interest" description="Disordered" evidence="5">
    <location>
        <begin position="403"/>
        <end position="422"/>
    </location>
</feature>
<feature type="region of interest" description="Disordered" evidence="5">
    <location>
        <begin position="432"/>
        <end position="478"/>
    </location>
</feature>
<gene>
    <name evidence="9" type="ORF">PARMNEM_LOCUS1285</name>
</gene>
<evidence type="ECO:0000256" key="5">
    <source>
        <dbReference type="SAM" id="MobiDB-lite"/>
    </source>
</evidence>
<name>A0AAV1K880_9NEOP</name>
<evidence type="ECO:0000313" key="9">
    <source>
        <dbReference type="EMBL" id="CAK1579320.1"/>
    </source>
</evidence>
<reference evidence="9 10" key="1">
    <citation type="submission" date="2023-11" db="EMBL/GenBank/DDBJ databases">
        <authorList>
            <person name="Hedman E."/>
            <person name="Englund M."/>
            <person name="Stromberg M."/>
            <person name="Nyberg Akerstrom W."/>
            <person name="Nylinder S."/>
            <person name="Jareborg N."/>
            <person name="Kallberg Y."/>
            <person name="Kronander E."/>
        </authorList>
    </citation>
    <scope>NUCLEOTIDE SEQUENCE [LARGE SCALE GENOMIC DNA]</scope>
</reference>
<feature type="domain" description="RING-type" evidence="6">
    <location>
        <begin position="9"/>
        <end position="61"/>
    </location>
</feature>
<dbReference type="Gene3D" id="2.40.50.90">
    <property type="match status" value="5"/>
</dbReference>
<dbReference type="Gene3D" id="2.30.30.140">
    <property type="match status" value="5"/>
</dbReference>
<dbReference type="InterPro" id="IPR035437">
    <property type="entry name" value="SNase_OB-fold_sf"/>
</dbReference>
<dbReference type="CDD" id="cd19756">
    <property type="entry name" value="Bbox2"/>
    <property type="match status" value="1"/>
</dbReference>
<feature type="domain" description="Tudor" evidence="8">
    <location>
        <begin position="1576"/>
        <end position="1636"/>
    </location>
</feature>
<dbReference type="InterPro" id="IPR002999">
    <property type="entry name" value="Tudor"/>
</dbReference>
<evidence type="ECO:0000259" key="8">
    <source>
        <dbReference type="PROSITE" id="PS50304"/>
    </source>
</evidence>
<dbReference type="InterPro" id="IPR001841">
    <property type="entry name" value="Znf_RING"/>
</dbReference>
<dbReference type="PROSITE" id="PS50089">
    <property type="entry name" value="ZF_RING_2"/>
    <property type="match status" value="1"/>
</dbReference>
<dbReference type="InterPro" id="IPR013083">
    <property type="entry name" value="Znf_RING/FYVE/PHD"/>
</dbReference>
<dbReference type="FunFam" id="2.30.30.140:FF:000018">
    <property type="entry name" value="Serine/threonine-protein kinase 31"/>
    <property type="match status" value="1"/>
</dbReference>
<feature type="compositionally biased region" description="Low complexity" evidence="5">
    <location>
        <begin position="456"/>
        <end position="468"/>
    </location>
</feature>
<dbReference type="GO" id="GO:0005634">
    <property type="term" value="C:nucleus"/>
    <property type="evidence" value="ECO:0007669"/>
    <property type="project" value="UniProtKB-ARBA"/>
</dbReference>
<dbReference type="Pfam" id="PF00567">
    <property type="entry name" value="TUDOR"/>
    <property type="match status" value="5"/>
</dbReference>
<feature type="compositionally biased region" description="Basic and acidic residues" evidence="5">
    <location>
        <begin position="469"/>
        <end position="478"/>
    </location>
</feature>
<keyword evidence="1" id="KW-0479">Metal-binding</keyword>
<dbReference type="SMART" id="SM00333">
    <property type="entry name" value="TUDOR"/>
    <property type="match status" value="4"/>
</dbReference>
<evidence type="ECO:0000256" key="2">
    <source>
        <dbReference type="ARBA" id="ARBA00022771"/>
    </source>
</evidence>
<evidence type="ECO:0000256" key="4">
    <source>
        <dbReference type="PROSITE-ProRule" id="PRU00024"/>
    </source>
</evidence>
<dbReference type="InterPro" id="IPR018957">
    <property type="entry name" value="Znf_C3HC4_RING-type"/>
</dbReference>
<comment type="caution">
    <text evidence="9">The sequence shown here is derived from an EMBL/GenBank/DDBJ whole genome shotgun (WGS) entry which is preliminary data.</text>
</comment>
<dbReference type="PROSITE" id="PS50119">
    <property type="entry name" value="ZF_BBOX"/>
    <property type="match status" value="2"/>
</dbReference>
<dbReference type="InterPro" id="IPR000315">
    <property type="entry name" value="Znf_B-box"/>
</dbReference>
<dbReference type="GO" id="GO:0005737">
    <property type="term" value="C:cytoplasm"/>
    <property type="evidence" value="ECO:0007669"/>
    <property type="project" value="UniProtKB-ARBA"/>
</dbReference>
<protein>
    <recommendedName>
        <fullName evidence="11">RING finger protein 17</fullName>
    </recommendedName>
</protein>
<accession>A0AAV1K880</accession>
<dbReference type="PROSITE" id="PS50304">
    <property type="entry name" value="TUDOR"/>
    <property type="match status" value="4"/>
</dbReference>
<feature type="region of interest" description="Disordered" evidence="5">
    <location>
        <begin position="1216"/>
        <end position="1236"/>
    </location>
</feature>
<dbReference type="Gene3D" id="3.30.40.10">
    <property type="entry name" value="Zinc/RING finger domain, C3HC4 (zinc finger)"/>
    <property type="match status" value="1"/>
</dbReference>
<evidence type="ECO:0000313" key="10">
    <source>
        <dbReference type="Proteomes" id="UP001314205"/>
    </source>
</evidence>
<dbReference type="GO" id="GO:0008270">
    <property type="term" value="F:zinc ion binding"/>
    <property type="evidence" value="ECO:0007669"/>
    <property type="project" value="UniProtKB-KW"/>
</dbReference>
<keyword evidence="10" id="KW-1185">Reference proteome</keyword>
<sequence>MSANIKKSCPNCSQLFCFKSLSSKQSNDNIPLFLKCGHSMCENCIKNLVKFGEPIECKVCHSDMEIAANDLALLLQNKIKLHQLFPVNVYMLGELSLEFLETNMQVNNKNEDYFLNLEAIIRGTETTQGQCLECQNPTIKMCQQCATILCDNCFNKSHKNFVVFRNHKLQNIEPKLTLNNCKVHTEKSLDYYCKDCSKSICMDCLVVGGEKSCKNHNLVSMQEVNEELLEKLAEISPKVDETFRRLTKTAVDIGHLLHNIENETGSTDLTQVTNEVEQHFSKLTSIIQKKKQDVIDKILLLKNAEKETLHEAKNSVANSIKKANSVLISINKSLSVEKIKQANMSTLLEDAKQVLSSPWYLNRNKTAIKLVVNEEVCNLISDFVRFEEEGNVTYELVDTAHLDPSVEIPPPPPAPVYPPELPKDVRQLNKTKKVEKENETAKTPSFYKSAPKYHSKSGSISSLNSLHSDSSHRSSYRDEGLHKPIVQPVSPFPESHHPRQLYAGGHELVYISHIVSPHDFYVQRACHQGMVEEMMKEFRNAVSLPKPSISHVAEGKLYLVFNKADNLWQRCRVISIDRKDITKPIFHVFCIDFGSTEIVPIDKLRLLPPARAQSPLPFAIKCSLTNCEPVAGSWTSDDAILIQNITDNKQAVIHIHRIRSTSNYSVSIECDVTTYDGGVSLAHALVFHGRARMPNSKLPYPKLISAIEKPKLFISNNDFKPKTVEEVYITHIVSPDVFYVRKHHLQKVYEKLCEDLDLNYSLSVNTGSIYLPEIDMVCVVNVEKYCVADAHTAERQATWARAVVRELPGRGRVRLLLPDCGATLLAHWTALRRILPKFTTLRALATECHLAGVTPLNKKWSPNSVALLQNFQGRLLELHVEDNNNRSLGVTLYDKTNEDNVICINTEMVKYKFAVTFGLFKFNKQNVLEEQVITNKSPLKETPRLKTPSKSINILKNETSTKPEIDEESLEAKDKGPLRLEAKVLYYQSPSLIYVSLVHQQKTLNVLFENIQKYYSKKKIQKKDDWKVGDRCCTICQQSQTWRRAAIVELEGANAKVFYSDFACVETVPVSSLRELTQDFASIGDAAIKCHLCGVVPADGEEWPSLTKEYLKEMLDAYKRVFITKIGNFKDKSMPIEMWVYHTTQGGALEPNTSEWRCLNRKIIEQGLGIPDKSQQINDPDGEAEAGKNVLSFLNITGSVQEWLQLEPMPTKPFIIKSDSESHSNRSTPLEFESTTKSDADNKLETIFISDWLPPETLQNREFTCIPTYVDNDGIIYLHDISQQDTLDLIRKALDVRFKNPDPKAKYAKWSVGEPCVALYYLDNKFYRGRILEVNSETSTCVVHYIDYGNEESCSFSNLRKSIALYQIPIQAHKCILNRIQPIGKYWDRQTLDYMHKSIVEKQCFVRICGDPIDGIYPIELKYDKLWINDHLVEFEMAEYTDGSKAVVRKFARDEGRNNNEEHSFVAESDSGPDYIVEEEQDPEMSASLDSFSMKALEGKDWNQLLQDEEEKLSLEENYSTFPKNDDKDFTCNITVINDMNTLELNMIKPNENVELYEMMFEKLQEEANNMPPLNGIFENKACVALFDEDGQWYRATILEYSPNTNRLKVRYIDYGNIEIISLADVREIDEEFTKLPPLTVSATLHGVLINPNVDVNILTKEYENTFLDKGPFHVKVIDYKNGKPSVELRNNDDELVYKHLIDSKIFLRSDE</sequence>
<dbReference type="PROSITE" id="PS00518">
    <property type="entry name" value="ZF_RING_1"/>
    <property type="match status" value="1"/>
</dbReference>
<evidence type="ECO:0000256" key="3">
    <source>
        <dbReference type="ARBA" id="ARBA00022833"/>
    </source>
</evidence>
<evidence type="ECO:0000259" key="6">
    <source>
        <dbReference type="PROSITE" id="PS50089"/>
    </source>
</evidence>
<proteinExistence type="predicted"/>
<keyword evidence="3" id="KW-0862">Zinc</keyword>
<dbReference type="EMBL" id="CAVLGL010000002">
    <property type="protein sequence ID" value="CAK1579320.1"/>
    <property type="molecule type" value="Genomic_DNA"/>
</dbReference>
<feature type="domain" description="Tudor" evidence="8">
    <location>
        <begin position="1025"/>
        <end position="1083"/>
    </location>
</feature>
<feature type="domain" description="Tudor" evidence="8">
    <location>
        <begin position="1309"/>
        <end position="1369"/>
    </location>
</feature>
<feature type="domain" description="B box-type" evidence="7">
    <location>
        <begin position="126"/>
        <end position="172"/>
    </location>
</feature>
<dbReference type="PANTHER" id="PTHR16442:SF1">
    <property type="entry name" value="RING FINGER PROTEIN 17"/>
    <property type="match status" value="1"/>
</dbReference>
<feature type="domain" description="Tudor" evidence="8">
    <location>
        <begin position="551"/>
        <end position="614"/>
    </location>
</feature>